<evidence type="ECO:0000256" key="2">
    <source>
        <dbReference type="ARBA" id="ARBA00004651"/>
    </source>
</evidence>
<feature type="transmembrane region" description="Helical" evidence="13">
    <location>
        <begin position="54"/>
        <end position="74"/>
    </location>
</feature>
<comment type="subcellular location">
    <subcellularLocation>
        <location evidence="2">Cell membrane</location>
        <topology evidence="2">Multi-pass membrane protein</topology>
    </subcellularLocation>
</comment>
<evidence type="ECO:0000256" key="7">
    <source>
        <dbReference type="ARBA" id="ARBA00022723"/>
    </source>
</evidence>
<keyword evidence="12 13" id="KW-0472">Membrane</keyword>
<keyword evidence="9" id="KW-0862">Zinc</keyword>
<evidence type="ECO:0000256" key="10">
    <source>
        <dbReference type="ARBA" id="ARBA00022989"/>
    </source>
</evidence>
<dbReference type="CDD" id="cd06158">
    <property type="entry name" value="S2P-M50_like_1"/>
    <property type="match status" value="1"/>
</dbReference>
<dbReference type="GO" id="GO:0008237">
    <property type="term" value="F:metallopeptidase activity"/>
    <property type="evidence" value="ECO:0007669"/>
    <property type="project" value="UniProtKB-KW"/>
</dbReference>
<feature type="domain" description="Peptidase M50" evidence="14">
    <location>
        <begin position="11"/>
        <end position="114"/>
    </location>
</feature>
<dbReference type="InterPro" id="IPR052348">
    <property type="entry name" value="Metallopeptidase_M50B"/>
</dbReference>
<proteinExistence type="inferred from homology"/>
<keyword evidence="6 13" id="KW-0812">Transmembrane</keyword>
<evidence type="ECO:0000256" key="9">
    <source>
        <dbReference type="ARBA" id="ARBA00022833"/>
    </source>
</evidence>
<keyword evidence="7" id="KW-0479">Metal-binding</keyword>
<feature type="transmembrane region" description="Helical" evidence="13">
    <location>
        <begin position="94"/>
        <end position="118"/>
    </location>
</feature>
<keyword evidence="10 13" id="KW-1133">Transmembrane helix</keyword>
<evidence type="ECO:0000313" key="16">
    <source>
        <dbReference type="Proteomes" id="UP000230935"/>
    </source>
</evidence>
<reference evidence="16" key="1">
    <citation type="submission" date="2017-09" db="EMBL/GenBank/DDBJ databases">
        <title>Depth-based differentiation of microbial function through sediment-hosted aquifers and enrichment of novel symbionts in the deep terrestrial subsurface.</title>
        <authorList>
            <person name="Probst A.J."/>
            <person name="Ladd B."/>
            <person name="Jarett J.K."/>
            <person name="Geller-Mcgrath D.E."/>
            <person name="Sieber C.M.K."/>
            <person name="Emerson J.B."/>
            <person name="Anantharaman K."/>
            <person name="Thomas B.C."/>
            <person name="Malmstrom R."/>
            <person name="Stieglmeier M."/>
            <person name="Klingl A."/>
            <person name="Woyke T."/>
            <person name="Ryan C.M."/>
            <person name="Banfield J.F."/>
        </authorList>
    </citation>
    <scope>NUCLEOTIDE SEQUENCE [LARGE SCALE GENOMIC DNA]</scope>
</reference>
<organism evidence="15 16">
    <name type="scientific">Candidatus Buchananbacteria bacterium CG10_big_fil_rev_8_21_14_0_10_42_9</name>
    <dbReference type="NCBI Taxonomy" id="1974526"/>
    <lineage>
        <taxon>Bacteria</taxon>
        <taxon>Candidatus Buchananiibacteriota</taxon>
    </lineage>
</organism>
<keyword evidence="11" id="KW-0482">Metalloprotease</keyword>
<feature type="transmembrane region" description="Helical" evidence="13">
    <location>
        <begin position="130"/>
        <end position="154"/>
    </location>
</feature>
<comment type="cofactor">
    <cofactor evidence="1">
        <name>Zn(2+)</name>
        <dbReference type="ChEBI" id="CHEBI:29105"/>
    </cofactor>
</comment>
<evidence type="ECO:0000256" key="12">
    <source>
        <dbReference type="ARBA" id="ARBA00023136"/>
    </source>
</evidence>
<accession>A0A2H0W271</accession>
<dbReference type="InterPro" id="IPR008915">
    <property type="entry name" value="Peptidase_M50"/>
</dbReference>
<evidence type="ECO:0000256" key="13">
    <source>
        <dbReference type="SAM" id="Phobius"/>
    </source>
</evidence>
<gene>
    <name evidence="15" type="ORF">COT81_01290</name>
</gene>
<evidence type="ECO:0000256" key="5">
    <source>
        <dbReference type="ARBA" id="ARBA00022670"/>
    </source>
</evidence>
<keyword evidence="4" id="KW-1003">Cell membrane</keyword>
<comment type="caution">
    <text evidence="15">The sequence shown here is derived from an EMBL/GenBank/DDBJ whole genome shotgun (WGS) entry which is preliminary data.</text>
</comment>
<keyword evidence="5 15" id="KW-0645">Protease</keyword>
<dbReference type="Proteomes" id="UP000230935">
    <property type="component" value="Unassembled WGS sequence"/>
</dbReference>
<dbReference type="Pfam" id="PF02163">
    <property type="entry name" value="Peptidase_M50"/>
    <property type="match status" value="1"/>
</dbReference>
<protein>
    <submittedName>
        <fullName evidence="15">Site-2 protease family protein</fullName>
    </submittedName>
</protein>
<feature type="transmembrane region" description="Helical" evidence="13">
    <location>
        <begin position="175"/>
        <end position="195"/>
    </location>
</feature>
<evidence type="ECO:0000256" key="1">
    <source>
        <dbReference type="ARBA" id="ARBA00001947"/>
    </source>
</evidence>
<evidence type="ECO:0000256" key="8">
    <source>
        <dbReference type="ARBA" id="ARBA00022801"/>
    </source>
</evidence>
<comment type="similarity">
    <text evidence="3">Belongs to the peptidase M50B family.</text>
</comment>
<dbReference type="GO" id="GO:0006508">
    <property type="term" value="P:proteolysis"/>
    <property type="evidence" value="ECO:0007669"/>
    <property type="project" value="UniProtKB-KW"/>
</dbReference>
<dbReference type="PANTHER" id="PTHR35864">
    <property type="entry name" value="ZINC METALLOPROTEASE MJ0611-RELATED"/>
    <property type="match status" value="1"/>
</dbReference>
<dbReference type="InterPro" id="IPR044537">
    <property type="entry name" value="Rip2-like"/>
</dbReference>
<dbReference type="GO" id="GO:0005886">
    <property type="term" value="C:plasma membrane"/>
    <property type="evidence" value="ECO:0007669"/>
    <property type="project" value="UniProtKB-SubCell"/>
</dbReference>
<keyword evidence="8" id="KW-0378">Hydrolase</keyword>
<name>A0A2H0W271_9BACT</name>
<dbReference type="EMBL" id="PEZZ01000007">
    <property type="protein sequence ID" value="PIS05397.1"/>
    <property type="molecule type" value="Genomic_DNA"/>
</dbReference>
<evidence type="ECO:0000256" key="4">
    <source>
        <dbReference type="ARBA" id="ARBA00022475"/>
    </source>
</evidence>
<evidence type="ECO:0000256" key="11">
    <source>
        <dbReference type="ARBA" id="ARBA00023049"/>
    </source>
</evidence>
<dbReference type="AlphaFoldDB" id="A0A2H0W271"/>
<evidence type="ECO:0000256" key="6">
    <source>
        <dbReference type="ARBA" id="ARBA00022692"/>
    </source>
</evidence>
<dbReference type="PANTHER" id="PTHR35864:SF1">
    <property type="entry name" value="ZINC METALLOPROTEASE YWHC-RELATED"/>
    <property type="match status" value="1"/>
</dbReference>
<evidence type="ECO:0000259" key="14">
    <source>
        <dbReference type="Pfam" id="PF02163"/>
    </source>
</evidence>
<dbReference type="GO" id="GO:0046872">
    <property type="term" value="F:metal ion binding"/>
    <property type="evidence" value="ECO:0007669"/>
    <property type="project" value="UniProtKB-KW"/>
</dbReference>
<evidence type="ECO:0000256" key="3">
    <source>
        <dbReference type="ARBA" id="ARBA00007931"/>
    </source>
</evidence>
<feature type="transmembrane region" description="Helical" evidence="13">
    <location>
        <begin position="7"/>
        <end position="34"/>
    </location>
</feature>
<sequence>MFNDPVLITLFFVAFLYSVIFHEIAHGLVAYFYGDDTAKVLGRFSLNPLRHIDLFGSIILPLFLLFSFGGLIGYAKPVPVNVLRLRDRHRSMFFVALAGIATNFLLVVIAGIVISSTLDIVPNATYNLGWQFFLMVFRVNILLGVFNLMPFPGFDGFNALSTFFPHQLGRLQAKLFARFGQFSFVVVLILVYLLLPVISLILRLAEAFFFNLFGLSSLFL</sequence>
<evidence type="ECO:0000313" key="15">
    <source>
        <dbReference type="EMBL" id="PIS05397.1"/>
    </source>
</evidence>